<organism evidence="1 2">
    <name type="scientific">Thermoplasma acidophilum (strain ATCC 25905 / DSM 1728 / JCM 9062 / NBRC 15155 / AMRC-C165)</name>
    <dbReference type="NCBI Taxonomy" id="273075"/>
    <lineage>
        <taxon>Archaea</taxon>
        <taxon>Methanobacteriati</taxon>
        <taxon>Thermoplasmatota</taxon>
        <taxon>Thermoplasmata</taxon>
        <taxon>Thermoplasmatales</taxon>
        <taxon>Thermoplasmataceae</taxon>
        <taxon>Thermoplasma</taxon>
    </lineage>
</organism>
<reference evidence="1 2" key="1">
    <citation type="journal article" date="2000" name="Nature">
        <title>The genome sequence of the thermoacidophilic scavenger Thermoplasma acidophilum.</title>
        <authorList>
            <person name="Ruepp A."/>
            <person name="Graml W."/>
            <person name="Santos-Martinez M.L."/>
            <person name="Koretke K.K."/>
            <person name="Volker C."/>
            <person name="Mewes H.W."/>
            <person name="Frishman D."/>
            <person name="Stocker S."/>
            <person name="Lupas A.N."/>
            <person name="Baumeister W."/>
        </authorList>
    </citation>
    <scope>NUCLEOTIDE SEQUENCE [LARGE SCALE GENOMIC DNA]</scope>
    <source>
        <strain evidence="2">ATCC 25905 / DSM 1728 / JCM 9062 / NBRC 15155 / AMRC-C165</strain>
    </source>
</reference>
<gene>
    <name evidence="1" type="ordered locus">Ta0973</name>
</gene>
<dbReference type="InterPro" id="IPR036520">
    <property type="entry name" value="UPF0759_sf"/>
</dbReference>
<dbReference type="PaxDb" id="273075-Ta0973"/>
<dbReference type="EMBL" id="AL445066">
    <property type="protein sequence ID" value="CAC12102.1"/>
    <property type="molecule type" value="Genomic_DNA"/>
</dbReference>
<dbReference type="Gene3D" id="3.20.20.410">
    <property type="entry name" value="Protein of unknown function UPF0759"/>
    <property type="match status" value="1"/>
</dbReference>
<dbReference type="RefSeq" id="WP_010901384.1">
    <property type="nucleotide sequence ID" value="NC_002578.1"/>
</dbReference>
<proteinExistence type="predicted"/>
<evidence type="ECO:0008006" key="3">
    <source>
        <dbReference type="Google" id="ProtNLM"/>
    </source>
</evidence>
<dbReference type="Pfam" id="PF01904">
    <property type="entry name" value="DUF72"/>
    <property type="match status" value="1"/>
</dbReference>
<dbReference type="EnsemblBacteria" id="CAC12102">
    <property type="protein sequence ID" value="CAC12102"/>
    <property type="gene ID" value="CAC12102"/>
</dbReference>
<protein>
    <recommendedName>
        <fullName evidence="3">DUF72 domain-containing protein</fullName>
    </recommendedName>
</protein>
<dbReference type="SUPFAM" id="SSF117396">
    <property type="entry name" value="TM1631-like"/>
    <property type="match status" value="1"/>
</dbReference>
<dbReference type="PANTHER" id="PTHR30348">
    <property type="entry name" value="UNCHARACTERIZED PROTEIN YECE"/>
    <property type="match status" value="1"/>
</dbReference>
<keyword evidence="2" id="KW-1185">Reference proteome</keyword>
<name>Q9HJJ4_THEAC</name>
<dbReference type="OrthoDB" id="35747at2157"/>
<dbReference type="InParanoid" id="Q9HJJ4"/>
<accession>Q9HJJ4</accession>
<sequence>MIHLGCSGWSYDEWEKVFYPEHTADRLSFYSMIFNTVEVDSTFYRIPPKNVARQWGKAMSGKHFLFAVKVPGDITHDAIFTDMDRSCSIFRTFEQNVLNELSTSGVLGPILFQMPPRFSVDNVERLISFMECVHVRNAAVEVRNMTLYENRKFREAIEGLGVAMVDVDSTERRLNRIESGLKWAYVRLHGRNPGGWKAENPFDYRYTDAELREIASKIKSVNYDDIFVYFNNHPHGSAPVNAMALSRMVGVSNNAFF</sequence>
<dbReference type="InterPro" id="IPR002763">
    <property type="entry name" value="DUF72"/>
</dbReference>
<dbReference type="KEGG" id="tac:Ta0973"/>
<dbReference type="Proteomes" id="UP000001024">
    <property type="component" value="Chromosome"/>
</dbReference>
<dbReference type="HOGENOM" id="CLU_046519_0_1_2"/>
<dbReference type="STRING" id="273075.gene:9572191"/>
<dbReference type="eggNOG" id="arCOG04291">
    <property type="taxonomic scope" value="Archaea"/>
</dbReference>
<dbReference type="AlphaFoldDB" id="Q9HJJ4"/>
<evidence type="ECO:0000313" key="2">
    <source>
        <dbReference type="Proteomes" id="UP000001024"/>
    </source>
</evidence>
<evidence type="ECO:0000313" key="1">
    <source>
        <dbReference type="EMBL" id="CAC12102.1"/>
    </source>
</evidence>
<dbReference type="PANTHER" id="PTHR30348:SF4">
    <property type="entry name" value="DUF72 DOMAIN-CONTAINING PROTEIN"/>
    <property type="match status" value="1"/>
</dbReference>